<dbReference type="Pfam" id="PF13458">
    <property type="entry name" value="Peripla_BP_6"/>
    <property type="match status" value="1"/>
</dbReference>
<keyword evidence="2 3" id="KW-0732">Signal</keyword>
<evidence type="ECO:0000313" key="6">
    <source>
        <dbReference type="Proteomes" id="UP001237105"/>
    </source>
</evidence>
<dbReference type="InterPro" id="IPR028082">
    <property type="entry name" value="Peripla_BP_I"/>
</dbReference>
<dbReference type="Gene3D" id="3.40.50.2300">
    <property type="match status" value="2"/>
</dbReference>
<feature type="chain" id="PRO_5046272342" evidence="3">
    <location>
        <begin position="39"/>
        <end position="434"/>
    </location>
</feature>
<organism evidence="5 6">
    <name type="scientific">Streptomyces luteolus</name>
    <dbReference type="NCBI Taxonomy" id="3043615"/>
    <lineage>
        <taxon>Bacteria</taxon>
        <taxon>Bacillati</taxon>
        <taxon>Actinomycetota</taxon>
        <taxon>Actinomycetes</taxon>
        <taxon>Kitasatosporales</taxon>
        <taxon>Streptomycetaceae</taxon>
        <taxon>Streptomyces</taxon>
    </lineage>
</organism>
<dbReference type="PANTHER" id="PTHR47235:SF1">
    <property type="entry name" value="BLR6548 PROTEIN"/>
    <property type="match status" value="1"/>
</dbReference>
<dbReference type="PANTHER" id="PTHR47235">
    <property type="entry name" value="BLR6548 PROTEIN"/>
    <property type="match status" value="1"/>
</dbReference>
<evidence type="ECO:0000256" key="1">
    <source>
        <dbReference type="ARBA" id="ARBA00010062"/>
    </source>
</evidence>
<comment type="similarity">
    <text evidence="1">Belongs to the leucine-binding protein family.</text>
</comment>
<dbReference type="SUPFAM" id="SSF53822">
    <property type="entry name" value="Periplasmic binding protein-like I"/>
    <property type="match status" value="1"/>
</dbReference>
<dbReference type="RefSeq" id="WP_282533529.1">
    <property type="nucleotide sequence ID" value="NZ_JASCIS010000003.1"/>
</dbReference>
<keyword evidence="6" id="KW-1185">Reference proteome</keyword>
<gene>
    <name evidence="5" type="ORF">QIT00_03320</name>
</gene>
<dbReference type="Proteomes" id="UP001237105">
    <property type="component" value="Unassembled WGS sequence"/>
</dbReference>
<comment type="caution">
    <text evidence="5">The sequence shown here is derived from an EMBL/GenBank/DDBJ whole genome shotgun (WGS) entry which is preliminary data.</text>
</comment>
<dbReference type="CDD" id="cd06343">
    <property type="entry name" value="PBP1_ABC_ligand_binding-like"/>
    <property type="match status" value="1"/>
</dbReference>
<sequence>MRNNRKAHHGCPPRTRTGPLARASAVTLALLLAATACGRGTEGGSTGEDGLATGPGFDGKTITVGVNSALTGPVAVVGKPLTEGNRVWFEHVNAEGGIAGKYKIELNKADSHYDAATAVQQYNRQKDDVVMFAQVLGTAITKAVLPNLKRDNVVAAPASQESQWVGEPNLAPLAAPYQIQAINALDHYRKQGGPDSTICSLVQDDASGVAAQEGVDFAARQLGFDVAARATYRVGDKDMTGPVTQLKRAKCDAVFLAGSPTDAGTALGTAAKMKFAPQWLGQSTTWYPTIGESALKPYVEEHLLIVSEGPEWGDTSVPAMAQMLKDQRKYAPKQEPSYYFAFGYVQAQLVTKILEKAVASGDLSRDGVAKAVNTLGKVEFGGLTGDYTYGPPTKRSPSRGSTMFKINMDKPFGLEAVSTNYSSAAAKAFTFDTP</sequence>
<evidence type="ECO:0000256" key="2">
    <source>
        <dbReference type="ARBA" id="ARBA00022729"/>
    </source>
</evidence>
<feature type="signal peptide" evidence="3">
    <location>
        <begin position="1"/>
        <end position="38"/>
    </location>
</feature>
<protein>
    <submittedName>
        <fullName evidence="5">ABC transporter substrate-binding protein</fullName>
    </submittedName>
</protein>
<accession>A0ABT6SQC9</accession>
<feature type="domain" description="Leucine-binding protein" evidence="4">
    <location>
        <begin position="61"/>
        <end position="407"/>
    </location>
</feature>
<evidence type="ECO:0000259" key="4">
    <source>
        <dbReference type="Pfam" id="PF13458"/>
    </source>
</evidence>
<dbReference type="InterPro" id="IPR028081">
    <property type="entry name" value="Leu-bd"/>
</dbReference>
<evidence type="ECO:0000256" key="3">
    <source>
        <dbReference type="SAM" id="SignalP"/>
    </source>
</evidence>
<reference evidence="5 6" key="1">
    <citation type="submission" date="2023-05" db="EMBL/GenBank/DDBJ databases">
        <title>Draft genome sequence of Streptomyces sp. B-S-A12 isolated from a cave soil in Thailand.</title>
        <authorList>
            <person name="Chamroensaksri N."/>
            <person name="Muangham S."/>
        </authorList>
    </citation>
    <scope>NUCLEOTIDE SEQUENCE [LARGE SCALE GENOMIC DNA]</scope>
    <source>
        <strain evidence="5 6">B-S-A12</strain>
    </source>
</reference>
<evidence type="ECO:0000313" key="5">
    <source>
        <dbReference type="EMBL" id="MDI3417601.1"/>
    </source>
</evidence>
<name>A0ABT6SQC9_9ACTN</name>
<dbReference type="EMBL" id="JASCIS010000003">
    <property type="protein sequence ID" value="MDI3417601.1"/>
    <property type="molecule type" value="Genomic_DNA"/>
</dbReference>
<proteinExistence type="inferred from homology"/>